<feature type="transmembrane region" description="Helical" evidence="5">
    <location>
        <begin position="335"/>
        <end position="355"/>
    </location>
</feature>
<dbReference type="InterPro" id="IPR007016">
    <property type="entry name" value="O-antigen_ligase-rel_domated"/>
</dbReference>
<feature type="transmembrane region" description="Helical" evidence="5">
    <location>
        <begin position="431"/>
        <end position="451"/>
    </location>
</feature>
<proteinExistence type="predicted"/>
<dbReference type="PANTHER" id="PTHR37422:SF21">
    <property type="entry name" value="EXOQ-LIKE PROTEIN"/>
    <property type="match status" value="1"/>
</dbReference>
<evidence type="ECO:0000259" key="7">
    <source>
        <dbReference type="Pfam" id="PF11846"/>
    </source>
</evidence>
<feature type="transmembrane region" description="Helical" evidence="5">
    <location>
        <begin position="116"/>
        <end position="138"/>
    </location>
</feature>
<keyword evidence="10" id="KW-1185">Reference proteome</keyword>
<reference evidence="9 10" key="1">
    <citation type="submission" date="2023-06" db="EMBL/GenBank/DDBJ databases">
        <title>Pelomonas sp. APW6 16S ribosomal RNA gene genome sequencing and assembly.</title>
        <authorList>
            <person name="Woo H."/>
        </authorList>
    </citation>
    <scope>NUCLEOTIDE SEQUENCE [LARGE SCALE GENOMIC DNA]</scope>
    <source>
        <strain evidence="9 10">APW6</strain>
    </source>
</reference>
<feature type="domain" description="Protein glycosylation ligase" evidence="8">
    <location>
        <begin position="156"/>
        <end position="180"/>
    </location>
</feature>
<evidence type="ECO:0000313" key="10">
    <source>
        <dbReference type="Proteomes" id="UP001238603"/>
    </source>
</evidence>
<keyword evidence="4 5" id="KW-0472">Membrane</keyword>
<name>A0ABT7LF31_9BURK</name>
<keyword evidence="3 5" id="KW-1133">Transmembrane helix</keyword>
<evidence type="ECO:0000256" key="1">
    <source>
        <dbReference type="ARBA" id="ARBA00004141"/>
    </source>
</evidence>
<accession>A0ABT7LF31</accession>
<protein>
    <submittedName>
        <fullName evidence="9">Wzy polymerase domain-containing protein</fullName>
    </submittedName>
</protein>
<gene>
    <name evidence="9" type="ORF">QRD43_03255</name>
</gene>
<feature type="transmembrane region" description="Helical" evidence="5">
    <location>
        <begin position="29"/>
        <end position="50"/>
    </location>
</feature>
<feature type="domain" description="O-antigen ligase-related" evidence="6">
    <location>
        <begin position="198"/>
        <end position="343"/>
    </location>
</feature>
<evidence type="ECO:0000313" key="9">
    <source>
        <dbReference type="EMBL" id="MDL5030912.1"/>
    </source>
</evidence>
<dbReference type="Pfam" id="PF15864">
    <property type="entry name" value="PglL_A"/>
    <property type="match status" value="1"/>
</dbReference>
<comment type="subcellular location">
    <subcellularLocation>
        <location evidence="1">Membrane</location>
        <topology evidence="1">Multi-pass membrane protein</topology>
    </subcellularLocation>
</comment>
<evidence type="ECO:0000259" key="8">
    <source>
        <dbReference type="Pfam" id="PF15864"/>
    </source>
</evidence>
<evidence type="ECO:0000259" key="6">
    <source>
        <dbReference type="Pfam" id="PF04932"/>
    </source>
</evidence>
<feature type="domain" description="Virulence factor membrane-bound polymerase C-terminal" evidence="7">
    <location>
        <begin position="372"/>
        <end position="548"/>
    </location>
</feature>
<evidence type="ECO:0000256" key="3">
    <source>
        <dbReference type="ARBA" id="ARBA00022989"/>
    </source>
</evidence>
<dbReference type="Pfam" id="PF11846">
    <property type="entry name" value="Wzy_C_2"/>
    <property type="match status" value="1"/>
</dbReference>
<dbReference type="EMBL" id="JASVDS010000001">
    <property type="protein sequence ID" value="MDL5030912.1"/>
    <property type="molecule type" value="Genomic_DNA"/>
</dbReference>
<organism evidence="9 10">
    <name type="scientific">Roseateles subflavus</name>
    <dbReference type="NCBI Taxonomy" id="3053353"/>
    <lineage>
        <taxon>Bacteria</taxon>
        <taxon>Pseudomonadati</taxon>
        <taxon>Pseudomonadota</taxon>
        <taxon>Betaproteobacteria</taxon>
        <taxon>Burkholderiales</taxon>
        <taxon>Sphaerotilaceae</taxon>
        <taxon>Roseateles</taxon>
    </lineage>
</organism>
<sequence>MNPLALALVLAATLPSLLAYSLSPSTTLLNQLLALGLWGGVLLQALPRAASDGAALLPRSRWGLVAIGVAVFGAVAGVKLTALTALPALALAMAGVLVLAGARAGASAGGLAWGRWLALGLLLAAVGGALVSLVQVFVPEWTDAAWIARSGIPGRAVGNIRQPNHLASLLLWGCIAAVWLSESWGIRRPALRALLPVMLWLLLFCVVLSASRTGMWFGVALLVLWGVLDRQLSGPARLSLLLTPLLTAASWQFMHWWSAASGHAFGAEARLAEGAGSPSRVAVLKNTWALLQQHPWRGVGWGDFNFAWTLTPFPDRPVAFFDHCHNLVMQVLVEMGWPLGLLMLGGLGWLLWLAGRAAVRAQGAMALQRRCALMVVLMIGLHSMLEYPLWYLYFLLPTAFALGLALATDPVPAAVTQDLTPVEPRDPRRRLMQLGGALMVAGAFFAAWDYLHIVDIYRSGPRLPPLEERIARGQRSLLFSAGADYAAATVPAASQATLEAAQRTGHNLIDVRLMIAWAQSLHAVGETDKARYLVQRLREFHNAAADDWLDECERWPAHAMRPFQCEAPQRSYRFEDFR</sequence>
<feature type="transmembrane region" description="Helical" evidence="5">
    <location>
        <begin position="367"/>
        <end position="385"/>
    </location>
</feature>
<evidence type="ECO:0000256" key="2">
    <source>
        <dbReference type="ARBA" id="ARBA00022692"/>
    </source>
</evidence>
<dbReference type="PANTHER" id="PTHR37422">
    <property type="entry name" value="TEICHURONIC ACID BIOSYNTHESIS PROTEIN TUAE"/>
    <property type="match status" value="1"/>
</dbReference>
<dbReference type="InterPro" id="IPR021797">
    <property type="entry name" value="Wzy_C_2"/>
</dbReference>
<evidence type="ECO:0000256" key="5">
    <source>
        <dbReference type="SAM" id="Phobius"/>
    </source>
</evidence>
<comment type="caution">
    <text evidence="9">The sequence shown here is derived from an EMBL/GenBank/DDBJ whole genome shotgun (WGS) entry which is preliminary data.</text>
</comment>
<evidence type="ECO:0000256" key="4">
    <source>
        <dbReference type="ARBA" id="ARBA00023136"/>
    </source>
</evidence>
<feature type="transmembrane region" description="Helical" evidence="5">
    <location>
        <begin position="166"/>
        <end position="186"/>
    </location>
</feature>
<feature type="transmembrane region" description="Helical" evidence="5">
    <location>
        <begin position="198"/>
        <end position="228"/>
    </location>
</feature>
<dbReference type="Proteomes" id="UP001238603">
    <property type="component" value="Unassembled WGS sequence"/>
</dbReference>
<keyword evidence="2 5" id="KW-0812">Transmembrane</keyword>
<dbReference type="InterPro" id="IPR051533">
    <property type="entry name" value="WaaL-like"/>
</dbReference>
<feature type="transmembrane region" description="Helical" evidence="5">
    <location>
        <begin position="62"/>
        <end position="80"/>
    </location>
</feature>
<feature type="transmembrane region" description="Helical" evidence="5">
    <location>
        <begin position="86"/>
        <end position="104"/>
    </location>
</feature>
<dbReference type="InterPro" id="IPR031726">
    <property type="entry name" value="PglL_A"/>
</dbReference>
<dbReference type="Pfam" id="PF04932">
    <property type="entry name" value="Wzy_C"/>
    <property type="match status" value="1"/>
</dbReference>